<reference evidence="1" key="1">
    <citation type="journal article" date="2023" name="Access Microbiol">
        <title>De-novo genome assembly for Akanthomyces muscarius, a biocontrol agent of insect agricultural pests.</title>
        <authorList>
            <person name="Erdos Z."/>
            <person name="Studholme D.J."/>
            <person name="Raymond B."/>
            <person name="Sharma M."/>
        </authorList>
    </citation>
    <scope>NUCLEOTIDE SEQUENCE</scope>
    <source>
        <strain evidence="1">Ve6</strain>
    </source>
</reference>
<comment type="caution">
    <text evidence="1">The sequence shown here is derived from an EMBL/GenBank/DDBJ whole genome shotgun (WGS) entry which is preliminary data.</text>
</comment>
<dbReference type="KEGG" id="amus:LMH87_002285"/>
<dbReference type="GeneID" id="80889444"/>
<sequence>MLGGELSDAGTSLPQNFGCRLDGGENHPWREYIRTPRLPLLNHVKRRERICSTALSHTSMQKLPRTTGT</sequence>
<accession>A0A9W8Q6I7</accession>
<dbReference type="AlphaFoldDB" id="A0A9W8Q6I7"/>
<dbReference type="RefSeq" id="XP_056050720.1">
    <property type="nucleotide sequence ID" value="XM_056193712.1"/>
</dbReference>
<organism evidence="1 2">
    <name type="scientific">Akanthomyces muscarius</name>
    <name type="common">Entomopathogenic fungus</name>
    <name type="synonym">Lecanicillium muscarium</name>
    <dbReference type="NCBI Taxonomy" id="2231603"/>
    <lineage>
        <taxon>Eukaryota</taxon>
        <taxon>Fungi</taxon>
        <taxon>Dikarya</taxon>
        <taxon>Ascomycota</taxon>
        <taxon>Pezizomycotina</taxon>
        <taxon>Sordariomycetes</taxon>
        <taxon>Hypocreomycetidae</taxon>
        <taxon>Hypocreales</taxon>
        <taxon>Cordycipitaceae</taxon>
        <taxon>Akanthomyces</taxon>
    </lineage>
</organism>
<dbReference type="Proteomes" id="UP001144673">
    <property type="component" value="Chromosome 3"/>
</dbReference>
<evidence type="ECO:0000313" key="2">
    <source>
        <dbReference type="Proteomes" id="UP001144673"/>
    </source>
</evidence>
<keyword evidence="2" id="KW-1185">Reference proteome</keyword>
<name>A0A9W8Q6I7_AKAMU</name>
<gene>
    <name evidence="1" type="ORF">LMH87_002285</name>
</gene>
<dbReference type="EMBL" id="JAJHUN010000010">
    <property type="protein sequence ID" value="KAJ4147779.1"/>
    <property type="molecule type" value="Genomic_DNA"/>
</dbReference>
<protein>
    <submittedName>
        <fullName evidence="1">Uncharacterized protein</fullName>
    </submittedName>
</protein>
<evidence type="ECO:0000313" key="1">
    <source>
        <dbReference type="EMBL" id="KAJ4147779.1"/>
    </source>
</evidence>
<proteinExistence type="predicted"/>